<keyword evidence="1" id="KW-0175">Coiled coil</keyword>
<evidence type="ECO:0000313" key="5">
    <source>
        <dbReference type="Proteomes" id="UP000276223"/>
    </source>
</evidence>
<sequence>MTSSTPSSAPLFILPRLRVATGALMAGALCAISFYNYLLFHTLVEMFSVVVAAMIFVLAWTGRAYIANHYLLFLGIAYLFVGFIDLLHTLAYKGMGVFPNITANEPTQLWILARYMESLSLLAASFYARRRASAGFLAAGYALITFAGLIAILRWNIFPDCFVEGQGLTGFKIVSEYVVCGILLVAGVRLFLVRHIFDAKVCALLWAAMTTTMIAELAFTFYVSVYGLSNMIGHLFKLLSFLFIFEALVRTGIQEPLAVLFHQLKQSQEELFQEKEKLKAALKEIKTLQGLLPICSYCKKIRDNQGDWHSLEVYLRSHTNAMLSHGICPDCLRKHYPDMADQILKTDTSQKSQTEK</sequence>
<feature type="transmembrane region" description="Helical" evidence="2">
    <location>
        <begin position="21"/>
        <end position="40"/>
    </location>
</feature>
<feature type="transmembrane region" description="Helical" evidence="2">
    <location>
        <begin position="173"/>
        <end position="192"/>
    </location>
</feature>
<keyword evidence="5" id="KW-1185">Reference proteome</keyword>
<dbReference type="Proteomes" id="UP000276223">
    <property type="component" value="Unassembled WGS sequence"/>
</dbReference>
<proteinExistence type="predicted"/>
<evidence type="ECO:0000259" key="3">
    <source>
        <dbReference type="Pfam" id="PF17159"/>
    </source>
</evidence>
<comment type="caution">
    <text evidence="4">The sequence shown here is derived from an EMBL/GenBank/DDBJ whole genome shotgun (WGS) entry which is preliminary data.</text>
</comment>
<evidence type="ECO:0000256" key="1">
    <source>
        <dbReference type="SAM" id="Coils"/>
    </source>
</evidence>
<dbReference type="EMBL" id="RJVA01000015">
    <property type="protein sequence ID" value="ROQ90215.1"/>
    <property type="molecule type" value="Genomic_DNA"/>
</dbReference>
<keyword evidence="2" id="KW-1133">Transmembrane helix</keyword>
<name>A0A3N1UFW9_9BACT</name>
<dbReference type="InterPro" id="IPR033425">
    <property type="entry name" value="MASE3"/>
</dbReference>
<dbReference type="RefSeq" id="WP_123291275.1">
    <property type="nucleotide sequence ID" value="NZ_RJVA01000015.1"/>
</dbReference>
<dbReference type="AlphaFoldDB" id="A0A3N1UFW9"/>
<feature type="transmembrane region" description="Helical" evidence="2">
    <location>
        <begin position="135"/>
        <end position="153"/>
    </location>
</feature>
<evidence type="ECO:0000313" key="4">
    <source>
        <dbReference type="EMBL" id="ROQ90215.1"/>
    </source>
</evidence>
<gene>
    <name evidence="4" type="ORF">EDC27_2832</name>
</gene>
<dbReference type="Pfam" id="PF17159">
    <property type="entry name" value="MASE3"/>
    <property type="match status" value="1"/>
</dbReference>
<dbReference type="OrthoDB" id="9787818at2"/>
<feature type="domain" description="Membrane-associated sensor" evidence="3">
    <location>
        <begin position="32"/>
        <end position="256"/>
    </location>
</feature>
<keyword evidence="2" id="KW-0812">Transmembrane</keyword>
<organism evidence="4 5">
    <name type="scientific">Desulfosoma caldarium</name>
    <dbReference type="NCBI Taxonomy" id="610254"/>
    <lineage>
        <taxon>Bacteria</taxon>
        <taxon>Pseudomonadati</taxon>
        <taxon>Thermodesulfobacteriota</taxon>
        <taxon>Syntrophobacteria</taxon>
        <taxon>Syntrophobacterales</taxon>
        <taxon>Syntrophobacteraceae</taxon>
        <taxon>Desulfosoma</taxon>
    </lineage>
</organism>
<protein>
    <submittedName>
        <fullName evidence="4">Membrane-associated sensor protein</fullName>
    </submittedName>
</protein>
<reference evidence="4 5" key="1">
    <citation type="submission" date="2018-11" db="EMBL/GenBank/DDBJ databases">
        <title>Genomic Encyclopedia of Type Strains, Phase IV (KMG-IV): sequencing the most valuable type-strain genomes for metagenomic binning, comparative biology and taxonomic classification.</title>
        <authorList>
            <person name="Goeker M."/>
        </authorList>
    </citation>
    <scope>NUCLEOTIDE SEQUENCE [LARGE SCALE GENOMIC DNA]</scope>
    <source>
        <strain evidence="4 5">DSM 22027</strain>
    </source>
</reference>
<feature type="transmembrane region" description="Helical" evidence="2">
    <location>
        <begin position="71"/>
        <end position="91"/>
    </location>
</feature>
<keyword evidence="2" id="KW-0472">Membrane</keyword>
<feature type="transmembrane region" description="Helical" evidence="2">
    <location>
        <begin position="46"/>
        <end position="66"/>
    </location>
</feature>
<evidence type="ECO:0000256" key="2">
    <source>
        <dbReference type="SAM" id="Phobius"/>
    </source>
</evidence>
<feature type="coiled-coil region" evidence="1">
    <location>
        <begin position="261"/>
        <end position="288"/>
    </location>
</feature>
<accession>A0A3N1UFW9</accession>
<feature type="transmembrane region" description="Helical" evidence="2">
    <location>
        <begin position="204"/>
        <end position="225"/>
    </location>
</feature>